<dbReference type="OrthoDB" id="5855910at2759"/>
<name>A0A238BXP1_9BILA</name>
<dbReference type="Proteomes" id="UP000242913">
    <property type="component" value="Unassembled WGS sequence"/>
</dbReference>
<evidence type="ECO:0000313" key="2">
    <source>
        <dbReference type="EMBL" id="OZC09686.1"/>
    </source>
</evidence>
<accession>A0A238BXP1</accession>
<feature type="region of interest" description="Disordered" evidence="1">
    <location>
        <begin position="40"/>
        <end position="85"/>
    </location>
</feature>
<sequence>MAAAITNLHRTLGNLACDISQLSSADVEITVNIEFKKNTTYRSKKASHRSTPEPDNFGSARKVVPLGRLSNSESPSAEDWDGLKTEELFPKARLTDTKNI</sequence>
<organism evidence="2 3">
    <name type="scientific">Onchocerca flexuosa</name>
    <dbReference type="NCBI Taxonomy" id="387005"/>
    <lineage>
        <taxon>Eukaryota</taxon>
        <taxon>Metazoa</taxon>
        <taxon>Ecdysozoa</taxon>
        <taxon>Nematoda</taxon>
        <taxon>Chromadorea</taxon>
        <taxon>Rhabditida</taxon>
        <taxon>Spirurina</taxon>
        <taxon>Spiruromorpha</taxon>
        <taxon>Filarioidea</taxon>
        <taxon>Onchocercidae</taxon>
        <taxon>Onchocerca</taxon>
    </lineage>
</organism>
<keyword evidence="3" id="KW-1185">Reference proteome</keyword>
<evidence type="ECO:0000256" key="1">
    <source>
        <dbReference type="SAM" id="MobiDB-lite"/>
    </source>
</evidence>
<protein>
    <submittedName>
        <fullName evidence="2">Uncharacterized protein</fullName>
    </submittedName>
</protein>
<reference evidence="2 3" key="1">
    <citation type="submission" date="2015-12" db="EMBL/GenBank/DDBJ databases">
        <title>Draft genome of the nematode, Onchocerca flexuosa.</title>
        <authorList>
            <person name="Mitreva M."/>
        </authorList>
    </citation>
    <scope>NUCLEOTIDE SEQUENCE [LARGE SCALE GENOMIC DNA]</scope>
    <source>
        <strain evidence="2">Red Deer</strain>
    </source>
</reference>
<gene>
    <name evidence="2" type="ORF">X798_03380</name>
</gene>
<dbReference type="EMBL" id="KZ269992">
    <property type="protein sequence ID" value="OZC09686.1"/>
    <property type="molecule type" value="Genomic_DNA"/>
</dbReference>
<proteinExistence type="predicted"/>
<dbReference type="AlphaFoldDB" id="A0A238BXP1"/>
<evidence type="ECO:0000313" key="3">
    <source>
        <dbReference type="Proteomes" id="UP000242913"/>
    </source>
</evidence>